<name>W5KRS2_ASTMX</name>
<evidence type="ECO:0000256" key="9">
    <source>
        <dbReference type="ARBA" id="ARBA00023069"/>
    </source>
</evidence>
<evidence type="ECO:0000259" key="20">
    <source>
        <dbReference type="PROSITE" id="PS50095"/>
    </source>
</evidence>
<dbReference type="InterPro" id="IPR057244">
    <property type="entry name" value="GAIN_B"/>
</dbReference>
<feature type="region of interest" description="Disordered" evidence="15">
    <location>
        <begin position="1749"/>
        <end position="1791"/>
    </location>
</feature>
<keyword evidence="8 16" id="KW-1133">Transmembrane helix</keyword>
<feature type="transmembrane region" description="Helical" evidence="16">
    <location>
        <begin position="1958"/>
        <end position="1982"/>
    </location>
</feature>
<feature type="transmembrane region" description="Helical" evidence="16">
    <location>
        <begin position="2332"/>
        <end position="2352"/>
    </location>
</feature>
<keyword evidence="9" id="KW-0969">Cilium</keyword>
<dbReference type="CDD" id="cd01752">
    <property type="entry name" value="PLAT_polycystin"/>
    <property type="match status" value="1"/>
</dbReference>
<feature type="domain" description="PKD" evidence="19">
    <location>
        <begin position="305"/>
        <end position="360"/>
    </location>
</feature>
<feature type="transmembrane region" description="Helical" evidence="16">
    <location>
        <begin position="2519"/>
        <end position="2548"/>
    </location>
</feature>
<evidence type="ECO:0000256" key="17">
    <source>
        <dbReference type="SAM" id="SignalP"/>
    </source>
</evidence>
<dbReference type="PROSITE" id="PS50093">
    <property type="entry name" value="PKD"/>
    <property type="match status" value="1"/>
</dbReference>
<dbReference type="Gene3D" id="3.10.100.10">
    <property type="entry name" value="Mannose-Binding Protein A, subunit A"/>
    <property type="match status" value="1"/>
</dbReference>
<feature type="transmembrane region" description="Helical" evidence="16">
    <location>
        <begin position="2461"/>
        <end position="2485"/>
    </location>
</feature>
<keyword evidence="4 16" id="KW-0812">Transmembrane</keyword>
<dbReference type="InterPro" id="IPR016187">
    <property type="entry name" value="CTDL_fold"/>
</dbReference>
<feature type="domain" description="C-type lectin" evidence="18">
    <location>
        <begin position="45"/>
        <end position="166"/>
    </location>
</feature>
<feature type="region of interest" description="Disordered" evidence="15">
    <location>
        <begin position="781"/>
        <end position="924"/>
    </location>
</feature>
<dbReference type="FunFam" id="1.10.287.70:FF:000086">
    <property type="entry name" value="Polycystic kidney disease 2"/>
    <property type="match status" value="1"/>
</dbReference>
<feature type="domain" description="REJ" evidence="23">
    <location>
        <begin position="827"/>
        <end position="1251"/>
    </location>
</feature>
<evidence type="ECO:0000313" key="25">
    <source>
        <dbReference type="Proteomes" id="UP000018467"/>
    </source>
</evidence>
<dbReference type="InterPro" id="IPR042060">
    <property type="entry name" value="PLAT_polycystin1"/>
</dbReference>
<evidence type="ECO:0000256" key="5">
    <source>
        <dbReference type="ARBA" id="ARBA00022729"/>
    </source>
</evidence>
<keyword evidence="7" id="KW-0677">Repeat</keyword>
<dbReference type="GO" id="GO:0050982">
    <property type="term" value="P:detection of mechanical stimulus"/>
    <property type="evidence" value="ECO:0007669"/>
    <property type="project" value="TreeGrafter"/>
</dbReference>
<evidence type="ECO:0000256" key="1">
    <source>
        <dbReference type="ARBA" id="ARBA00004138"/>
    </source>
</evidence>
<evidence type="ECO:0000256" key="3">
    <source>
        <dbReference type="ARBA" id="ARBA00007200"/>
    </source>
</evidence>
<feature type="signal peptide" evidence="17">
    <location>
        <begin position="1"/>
        <end position="29"/>
    </location>
</feature>
<comment type="caution">
    <text evidence="14">Lacks conserved residue(s) required for the propagation of feature annotation.</text>
</comment>
<keyword evidence="5 17" id="KW-0732">Signal</keyword>
<dbReference type="GO" id="GO:0005262">
    <property type="term" value="F:calcium channel activity"/>
    <property type="evidence" value="ECO:0007669"/>
    <property type="project" value="TreeGrafter"/>
</dbReference>
<keyword evidence="6" id="KW-0430">Lectin</keyword>
<feature type="transmembrane region" description="Helical" evidence="16">
    <location>
        <begin position="1721"/>
        <end position="1743"/>
    </location>
</feature>
<dbReference type="Pfam" id="PF20519">
    <property type="entry name" value="Polycystin_dom"/>
    <property type="match status" value="1"/>
</dbReference>
<feature type="chain" id="PRO_5017213121" evidence="17">
    <location>
        <begin position="30"/>
        <end position="2628"/>
    </location>
</feature>
<dbReference type="SUPFAM" id="SSF49299">
    <property type="entry name" value="PKD domain"/>
    <property type="match status" value="1"/>
</dbReference>
<dbReference type="PANTHER" id="PTHR10877">
    <property type="entry name" value="POLYCYSTIN FAMILY MEMBER"/>
    <property type="match status" value="1"/>
</dbReference>
<feature type="transmembrane region" description="Helical" evidence="16">
    <location>
        <begin position="1473"/>
        <end position="1493"/>
    </location>
</feature>
<feature type="transmembrane region" description="Helical" evidence="16">
    <location>
        <begin position="1681"/>
        <end position="1701"/>
    </location>
</feature>
<dbReference type="Pfam" id="PF01477">
    <property type="entry name" value="PLAT"/>
    <property type="match status" value="1"/>
</dbReference>
<dbReference type="InterPro" id="IPR003915">
    <property type="entry name" value="PKD_2"/>
</dbReference>
<evidence type="ECO:0000259" key="19">
    <source>
        <dbReference type="PROSITE" id="PS50093"/>
    </source>
</evidence>
<organism evidence="24 25">
    <name type="scientific">Astyanax mexicanus</name>
    <name type="common">Blind cave fish</name>
    <name type="synonym">Astyanax fasciatus mexicanus</name>
    <dbReference type="NCBI Taxonomy" id="7994"/>
    <lineage>
        <taxon>Eukaryota</taxon>
        <taxon>Metazoa</taxon>
        <taxon>Chordata</taxon>
        <taxon>Craniata</taxon>
        <taxon>Vertebrata</taxon>
        <taxon>Euteleostomi</taxon>
        <taxon>Actinopterygii</taxon>
        <taxon>Neopterygii</taxon>
        <taxon>Teleostei</taxon>
        <taxon>Ostariophysi</taxon>
        <taxon>Characiformes</taxon>
        <taxon>Characoidei</taxon>
        <taxon>Acestrorhamphidae</taxon>
        <taxon>Acestrorhamphinae</taxon>
        <taxon>Astyanax</taxon>
    </lineage>
</organism>
<dbReference type="PROSITE" id="PS51111">
    <property type="entry name" value="REJ"/>
    <property type="match status" value="1"/>
</dbReference>
<dbReference type="Pfam" id="PF02140">
    <property type="entry name" value="SUEL_Lectin"/>
    <property type="match status" value="1"/>
</dbReference>
<feature type="transmembrane region" description="Helical" evidence="16">
    <location>
        <begin position="2086"/>
        <end position="2108"/>
    </location>
</feature>
<dbReference type="Pfam" id="PF01825">
    <property type="entry name" value="GPS"/>
    <property type="match status" value="1"/>
</dbReference>
<dbReference type="PROSITE" id="PS50041">
    <property type="entry name" value="C_TYPE_LECTIN_2"/>
    <property type="match status" value="1"/>
</dbReference>
<evidence type="ECO:0000256" key="11">
    <source>
        <dbReference type="ARBA" id="ARBA00023157"/>
    </source>
</evidence>
<dbReference type="InParanoid" id="W5KRS2"/>
<evidence type="ECO:0000259" key="22">
    <source>
        <dbReference type="PROSITE" id="PS50228"/>
    </source>
</evidence>
<dbReference type="Ensembl" id="ENSAMXT00000010284.2">
    <property type="protein sequence ID" value="ENSAMXP00000010284.2"/>
    <property type="gene ID" value="ENSAMXG00000009958.2"/>
</dbReference>
<dbReference type="PROSITE" id="PS50221">
    <property type="entry name" value="GAIN_B"/>
    <property type="match status" value="1"/>
</dbReference>
<evidence type="ECO:0000259" key="23">
    <source>
        <dbReference type="PROSITE" id="PS51111"/>
    </source>
</evidence>
<feature type="region of interest" description="Disordered" evidence="15">
    <location>
        <begin position="1922"/>
        <end position="1949"/>
    </location>
</feature>
<dbReference type="SUPFAM" id="SSF49723">
    <property type="entry name" value="Lipase/lipooxygenase domain (PLAT/LH2 domain)"/>
    <property type="match status" value="1"/>
</dbReference>
<feature type="domain" description="PLAT" evidence="20">
    <location>
        <begin position="1518"/>
        <end position="1635"/>
    </location>
</feature>
<feature type="region of interest" description="Disordered" evidence="15">
    <location>
        <begin position="560"/>
        <end position="583"/>
    </location>
</feature>
<dbReference type="InterPro" id="IPR001304">
    <property type="entry name" value="C-type_lectin-like"/>
</dbReference>
<dbReference type="InterPro" id="IPR036392">
    <property type="entry name" value="PLAT/LH2_dom_sf"/>
</dbReference>
<dbReference type="InterPro" id="IPR000922">
    <property type="entry name" value="Lectin_gal-bd_dom"/>
</dbReference>
<dbReference type="PANTHER" id="PTHR10877:SF134">
    <property type="entry name" value="POLYCYSTIN-1-LIKE PROTEIN 2"/>
    <property type="match status" value="1"/>
</dbReference>
<dbReference type="Gene3D" id="1.10.287.70">
    <property type="match status" value="1"/>
</dbReference>
<keyword evidence="10 16" id="KW-0472">Membrane</keyword>
<dbReference type="InterPro" id="IPR051223">
    <property type="entry name" value="Polycystin"/>
</dbReference>
<comment type="similarity">
    <text evidence="3">Belongs to the polycystin family.</text>
</comment>
<accession>W5KRS2</accession>
<dbReference type="SMART" id="SM00308">
    <property type="entry name" value="LH2"/>
    <property type="match status" value="1"/>
</dbReference>
<evidence type="ECO:0000256" key="14">
    <source>
        <dbReference type="PROSITE-ProRule" id="PRU00152"/>
    </source>
</evidence>
<dbReference type="CDD" id="cd00037">
    <property type="entry name" value="CLECT"/>
    <property type="match status" value="1"/>
</dbReference>
<feature type="disulfide bond" evidence="13">
    <location>
        <begin position="2182"/>
        <end position="2195"/>
    </location>
</feature>
<evidence type="ECO:0000256" key="4">
    <source>
        <dbReference type="ARBA" id="ARBA00022692"/>
    </source>
</evidence>
<feature type="compositionally biased region" description="Low complexity" evidence="15">
    <location>
        <begin position="1926"/>
        <end position="1938"/>
    </location>
</feature>
<evidence type="ECO:0000256" key="16">
    <source>
        <dbReference type="SAM" id="Phobius"/>
    </source>
</evidence>
<sequence>MMMMLVKMALLALSTLLLMLIFSAVEVDGEVDAEALTCPDQQQAFEGSCFEFVSMQRSFFSAQGWCERGGGHLAFIQNDETQQFLQKHLQPQLDWWLGLAPASFNLSLDSAATEGPLSWLDGSDVSYSNWFGEPVPGAGCGYISKDSGFQWGTTTNCSQEFFFICEFESGRSLACADHNATLQCGSGQVIEIDDSFYGRRTLHYCRNSRSPSQAPAQKECSWMDVVDLVSEHCHGLQVCQATADVASFGEPCPGLGSYLSVEYHCKNGLHLLMDKLAAVFENVTLTVKWLLHPFQGNLTCTLGTGDGHTIDPYSPEGAQGSVVHQYQHAGIYTVTVECSTSEWHVTAQKTITIQEPVGEFRTIRCHSSNHSTDGENCKGLYQHDLIIQVELESGTDVSYKIQHNGTEISRSSAVRGTVPHNITLPPETLQHLGAGCHQLTLLTSNRAAAVDVWTALELCVVEPVEGLLASLASDQDFCSGSFLYINVSVRSGAPVELLFMISAANENVSETHQTLNSNHQVFNISSTSKGTLNVLVRAWNLFSVMEVDAGNVTAECQSLSETGQDEHSTGEMVRLPRDSNPEITVDPENPVIGTNSVTLGVTNLQGLDKQYTFAWSCSQDCPCAVTAITETFVINAACLPAPYSFSVYSLTATRSTGNPKPETATKCITVTPRTDFRPVITCSNCSPVNVRMDVNLQLQCSGCQQIVWYFEDTSSVSEIIKSCYSDINQKPLIKMGENVSSLTVPSSTLINAVQNIVVLVYGVNGAYSGSTKFTIPIFSTTTTTTSTSQPTTQTPTTTTQPNSATTPSTTTSQLTRGTPTTTTRTTSATTPSTTTSQLTTGTPTTTRQSTTATTISPTTSQLTTQAPTTTTQATSATTPSITTSTTQSIARPTTSTTTTSPTSTTSTTVATRFTTTSPPSPPSCTISPTVGDILSPFNITCTVQPSFCWSAPCTYCFRTSSGHYLHCGHEWAVHSLFLPLGAGSNHSVVVLITVQNGAGQRINTSVSVQVNQVSSGSTVQDLEALVSKEVNLKGAALAQMYQSVCSRLNGSSANGQEQTARKKLREKMLLNLDTAVNTAPITNPSEMQMVAGAMVSLTAQSDELSPTAQLNASSLLSDLSQSLVSLAQSEESAKDVMVQAATPLLQAASNILKASASTENQEKTSKLLLNAADSIQSAMLAGKPANQEPIIISTAQISMYVNRMSPDKLQKQSFSIENSSSASFTLPSLGSGVLPLEEPVDVRMLSFGMNPFSWSKSDDISGSVGGLSLTTENGSAIPVTGLNEEIEILLPRAVVGEVNSTFLDLGNYSTLIINVTTPDISLVLKLDPSEETPLQLLLGFEEYPNDTNYTAKIQLPHPGVSTEDRYTWVLDSRDLTVEVGVYFLLVRPVVEAGVNSSNTSVFITSIAAQCKYWDETKTNWSDYGCRVGPRTTPQLTQCLCTHLTFFGSSFFVMPNLVDVSRTAELFATFVNNPVVVCFVGAIFLAYLLVVIWARRKDIQDTAKLKLTVLQDNDPLAEYRYLVTVTTGHRLGASTSSQVTVTILGSEGESEPHHLTDPHKPVFERGAVDMFLLTTPFSLGDLQSIRLWHDNSGTHPAWFVNKVMVQDLETGQKWHFLCSSWLAIDVGECTLDKVFPVATEMDLKQFSNLFFMKTAKDFRDGHIWFSVISRPPSSNFTRVQRVSCCFSLLLCTMLTNIMFWGIPTDPSEQTMDLGKIEFTWQQVMIGIQSSIIMFPINLLIVSIFRNTRPRERKPENAPKPQPKIDSTKQGKTGRVSPTDPPSPQTERQITPDTVIKDIKKIAQSLSKVLRSPMPRMDCGNMDINALLSLVEDIIRQQNRAGGEFYSDDCKKELSLSLRAVNLQEGSPERTSNEKRHLYRQYLYKQLQNVEKELKLLGPSRFSKPDGYSRAVLQVQSMKGLLEPNPFSSSSGDWYSSSSSPVEGGDSGDKKKKKCCQKGLPWWFVFVGWFLVAATSGVSAYFTMMYGLTYGKQKSISWLISMLVSFFESLFITQPVKVLGFAVFFALVLKKVDQEEYGDVPIDGNLPNSDDPDAVRFARRDSTCSFYQPPPPSNIEKMRNNMIKEQKVFGLIREILIYMGFLWMLLLVAYGQRDPNAFYLTQHIQQSFSNGISDSMTHGEVFQWANSTLLNNLFGQQPGFITDGNSKLVGNARLRQVRVQDGSCRVDRSMRNSVPDCHAPYSWDMEDLGSYGPGWNPSIDANLSKTLPTPWQYQTQSRLRAHPIWGGVAVYRGGGFVVDLGPNRENASSSLQYLFENTWLDMFTRAIFVEFTVYNANVNLFCIVTLMFETTAVGAFQYRSELQSVRLYQSTGGLHIFVMASEVVYFLFIFYYMFQQGKLMKQQKWEYFRSKWNLLDMAIIILSWSALPVFIKRTLLGNQSIEYYQNHKDEYAGFNETATADAVLGYIIAFLVLLATVKLWHLLRLNPKLHMITSTLQRAWNDISGFIVVMTIMFLAYSVACNLLYGWKLYSYRTLLNAAQTIVSLQLGIFNYEEVLDYNPVLGAFIVGSCIIFMTFVVLNLFISVILVAFSEEQIHHKPSEEEEIVDLMLMKICSLFGVKVKNQQQNDARSPTQDLLSYHRLYSTLLLILLNEMLYRTYMDKSIGTPTYS</sequence>
<evidence type="ECO:0000256" key="6">
    <source>
        <dbReference type="ARBA" id="ARBA00022734"/>
    </source>
</evidence>
<evidence type="ECO:0000256" key="2">
    <source>
        <dbReference type="ARBA" id="ARBA00004651"/>
    </source>
</evidence>
<feature type="transmembrane region" description="Helical" evidence="16">
    <location>
        <begin position="1994"/>
        <end position="2027"/>
    </location>
</feature>
<dbReference type="InterPro" id="IPR014010">
    <property type="entry name" value="REJ_dom"/>
</dbReference>
<keyword evidence="25" id="KW-1185">Reference proteome</keyword>
<dbReference type="GO" id="GO:0005929">
    <property type="term" value="C:cilium"/>
    <property type="evidence" value="ECO:0007669"/>
    <property type="project" value="UniProtKB-SubCell"/>
</dbReference>
<dbReference type="SUPFAM" id="SSF56436">
    <property type="entry name" value="C-type lectin-like"/>
    <property type="match status" value="1"/>
</dbReference>
<evidence type="ECO:0000259" key="18">
    <source>
        <dbReference type="PROSITE" id="PS50041"/>
    </source>
</evidence>
<dbReference type="GO" id="GO:0005886">
    <property type="term" value="C:plasma membrane"/>
    <property type="evidence" value="ECO:0007669"/>
    <property type="project" value="UniProtKB-SubCell"/>
</dbReference>
<dbReference type="PRINTS" id="PR01433">
    <property type="entry name" value="POLYCYSTIN2"/>
</dbReference>
<dbReference type="Pfam" id="PF08016">
    <property type="entry name" value="PKD_channel"/>
    <property type="match status" value="1"/>
</dbReference>
<proteinExistence type="inferred from homology"/>
<dbReference type="Proteomes" id="UP000018467">
    <property type="component" value="Unassembled WGS sequence"/>
</dbReference>
<keyword evidence="9" id="KW-0966">Cell projection</keyword>
<dbReference type="InterPro" id="IPR035986">
    <property type="entry name" value="PKD_dom_sf"/>
</dbReference>
<dbReference type="InterPro" id="IPR016186">
    <property type="entry name" value="C-type_lectin-like/link_sf"/>
</dbReference>
<dbReference type="SMART" id="SM00303">
    <property type="entry name" value="GPS"/>
    <property type="match status" value="1"/>
</dbReference>
<evidence type="ECO:0000256" key="12">
    <source>
        <dbReference type="ARBA" id="ARBA00023180"/>
    </source>
</evidence>
<dbReference type="Gene3D" id="2.60.60.20">
    <property type="entry name" value="PLAT/LH2 domain"/>
    <property type="match status" value="1"/>
</dbReference>
<dbReference type="PROSITE" id="PS50095">
    <property type="entry name" value="PLAT"/>
    <property type="match status" value="1"/>
</dbReference>
<dbReference type="InterPro" id="IPR000203">
    <property type="entry name" value="GPS"/>
</dbReference>
<dbReference type="CDD" id="cd22831">
    <property type="entry name" value="Gal_Rha_Lectin_PKD1L2"/>
    <property type="match status" value="1"/>
</dbReference>
<evidence type="ECO:0000256" key="15">
    <source>
        <dbReference type="SAM" id="MobiDB-lite"/>
    </source>
</evidence>
<dbReference type="Gene3D" id="2.60.120.740">
    <property type="match status" value="1"/>
</dbReference>
<dbReference type="PROSITE" id="PS50228">
    <property type="entry name" value="SUEL_LECTIN"/>
    <property type="match status" value="1"/>
</dbReference>
<evidence type="ECO:0000256" key="13">
    <source>
        <dbReference type="PIRSR" id="PIRSR603915-2"/>
    </source>
</evidence>
<dbReference type="FunFam" id="2.60.60.20:FF:000008">
    <property type="entry name" value="Polycystic kidney disease 1-like 2, isoform CRA_a"/>
    <property type="match status" value="1"/>
</dbReference>
<dbReference type="Bgee" id="ENSAMXG00000009958">
    <property type="expression patterns" value="Expressed in bone element and 3 other cell types or tissues"/>
</dbReference>
<feature type="domain" description="GAIN-B" evidence="21">
    <location>
        <begin position="1324"/>
        <end position="1460"/>
    </location>
</feature>
<dbReference type="GO" id="GO:0005509">
    <property type="term" value="F:calcium ion binding"/>
    <property type="evidence" value="ECO:0007669"/>
    <property type="project" value="InterPro"/>
</dbReference>
<dbReference type="InterPro" id="IPR000601">
    <property type="entry name" value="PKD_dom"/>
</dbReference>
<dbReference type="GO" id="GO:0030246">
    <property type="term" value="F:carbohydrate binding"/>
    <property type="evidence" value="ECO:0007669"/>
    <property type="project" value="UniProtKB-KW"/>
</dbReference>
<reference evidence="25" key="1">
    <citation type="submission" date="2013-03" db="EMBL/GenBank/DDBJ databases">
        <authorList>
            <person name="Jeffery W."/>
            <person name="Warren W."/>
            <person name="Wilson R.K."/>
        </authorList>
    </citation>
    <scope>NUCLEOTIDE SEQUENCE</scope>
    <source>
        <strain evidence="25">female</strain>
    </source>
</reference>
<evidence type="ECO:0000313" key="24">
    <source>
        <dbReference type="Ensembl" id="ENSAMXP00000010284.2"/>
    </source>
</evidence>
<dbReference type="STRING" id="7994.ENSAMXP00000010284"/>
<feature type="domain" description="SUEL-type lectin" evidence="22">
    <location>
        <begin position="174"/>
        <end position="266"/>
    </location>
</feature>
<dbReference type="InterPro" id="IPR046791">
    <property type="entry name" value="Polycystin_dom"/>
</dbReference>
<evidence type="ECO:0000259" key="21">
    <source>
        <dbReference type="PROSITE" id="PS50221"/>
    </source>
</evidence>
<protein>
    <submittedName>
        <fullName evidence="24">Polycystin 1 like 2</fullName>
    </submittedName>
</protein>
<feature type="transmembrane region" description="Helical" evidence="16">
    <location>
        <begin position="2372"/>
        <end position="2389"/>
    </location>
</feature>
<dbReference type="GeneTree" id="ENSGT00940000164905"/>
<dbReference type="SMART" id="SM00034">
    <property type="entry name" value="CLECT"/>
    <property type="match status" value="1"/>
</dbReference>
<feature type="transmembrane region" description="Helical" evidence="16">
    <location>
        <begin position="2421"/>
        <end position="2441"/>
    </location>
</feature>
<dbReference type="HOGENOM" id="CLU_000913_0_0_1"/>
<feature type="compositionally biased region" description="Basic and acidic residues" evidence="15">
    <location>
        <begin position="564"/>
        <end position="580"/>
    </location>
</feature>
<reference evidence="25" key="2">
    <citation type="journal article" date="2014" name="Nat. Commun.">
        <title>The cavefish genome reveals candidate genes for eye loss.</title>
        <authorList>
            <person name="McGaugh S.E."/>
            <person name="Gross J.B."/>
            <person name="Aken B."/>
            <person name="Blin M."/>
            <person name="Borowsky R."/>
            <person name="Chalopin D."/>
            <person name="Hinaux H."/>
            <person name="Jeffery W.R."/>
            <person name="Keene A."/>
            <person name="Ma L."/>
            <person name="Minx P."/>
            <person name="Murphy D."/>
            <person name="O'Quin K.E."/>
            <person name="Retaux S."/>
            <person name="Rohner N."/>
            <person name="Searle S.M."/>
            <person name="Stahl B.A."/>
            <person name="Tabin C."/>
            <person name="Volff J.N."/>
            <person name="Yoshizawa M."/>
            <person name="Warren W.C."/>
        </authorList>
    </citation>
    <scope>NUCLEOTIDE SEQUENCE [LARGE SCALE GENOMIC DNA]</scope>
    <source>
        <strain evidence="25">female</strain>
    </source>
</reference>
<dbReference type="eggNOG" id="KOG3599">
    <property type="taxonomic scope" value="Eukaryota"/>
</dbReference>
<dbReference type="InterPro" id="IPR001024">
    <property type="entry name" value="PLAT/LH2_dom"/>
</dbReference>
<reference evidence="24" key="4">
    <citation type="submission" date="2025-09" db="UniProtKB">
        <authorList>
            <consortium name="Ensembl"/>
        </authorList>
    </citation>
    <scope>IDENTIFICATION</scope>
</reference>
<keyword evidence="12" id="KW-0325">Glycoprotein</keyword>
<evidence type="ECO:0000256" key="8">
    <source>
        <dbReference type="ARBA" id="ARBA00022989"/>
    </source>
</evidence>
<reference evidence="24" key="3">
    <citation type="submission" date="2025-08" db="UniProtKB">
        <authorList>
            <consortium name="Ensembl"/>
        </authorList>
    </citation>
    <scope>IDENTIFICATION</scope>
</reference>
<evidence type="ECO:0000256" key="7">
    <source>
        <dbReference type="ARBA" id="ARBA00022737"/>
    </source>
</evidence>
<comment type="subcellular location">
    <subcellularLocation>
        <location evidence="2">Cell membrane</location>
        <topology evidence="2">Multi-pass membrane protein</topology>
    </subcellularLocation>
    <subcellularLocation>
        <location evidence="1">Cell projection</location>
        <location evidence="1">Cilium</location>
    </subcellularLocation>
</comment>
<keyword evidence="11" id="KW-1015">Disulfide bond</keyword>
<dbReference type="InterPro" id="IPR013122">
    <property type="entry name" value="PKD1_2_channel"/>
</dbReference>
<dbReference type="FunCoup" id="W5KRS2">
    <property type="interactions" value="812"/>
</dbReference>
<evidence type="ECO:0000256" key="10">
    <source>
        <dbReference type="ARBA" id="ARBA00023136"/>
    </source>
</evidence>
<dbReference type="InterPro" id="IPR043159">
    <property type="entry name" value="Lectin_gal-bd_sf"/>
</dbReference>
<dbReference type="Pfam" id="PF00059">
    <property type="entry name" value="Lectin_C"/>
    <property type="match status" value="1"/>
</dbReference>